<reference evidence="1" key="1">
    <citation type="submission" date="2023-08" db="EMBL/GenBank/DDBJ databases">
        <title>Nitrogen cycling bacteria in agricultural field soils.</title>
        <authorList>
            <person name="Jang J."/>
        </authorList>
    </citation>
    <scope>NUCLEOTIDE SEQUENCE</scope>
    <source>
        <strain evidence="1">PS3-36</strain>
    </source>
</reference>
<organism evidence="1 2">
    <name type="scientific">Bacillus salipaludis</name>
    <dbReference type="NCBI Taxonomy" id="2547811"/>
    <lineage>
        <taxon>Bacteria</taxon>
        <taxon>Bacillati</taxon>
        <taxon>Bacillota</taxon>
        <taxon>Bacilli</taxon>
        <taxon>Bacillales</taxon>
        <taxon>Bacillaceae</taxon>
        <taxon>Bacillus</taxon>
    </lineage>
</organism>
<protein>
    <submittedName>
        <fullName evidence="1">Uncharacterized protein</fullName>
    </submittedName>
</protein>
<dbReference type="Proteomes" id="UP001178888">
    <property type="component" value="Unassembled WGS sequence"/>
</dbReference>
<evidence type="ECO:0000313" key="2">
    <source>
        <dbReference type="Proteomes" id="UP001178888"/>
    </source>
</evidence>
<dbReference type="RefSeq" id="WP_165976287.1">
    <property type="nucleotide sequence ID" value="NZ_JAVGVR010000001.1"/>
</dbReference>
<dbReference type="EMBL" id="JAVGVR010000001">
    <property type="protein sequence ID" value="MDQ6598404.1"/>
    <property type="molecule type" value="Genomic_DNA"/>
</dbReference>
<name>A0AA90QYA4_9BACI</name>
<keyword evidence="2" id="KW-1185">Reference proteome</keyword>
<accession>A0AA90QYA4</accession>
<proteinExistence type="predicted"/>
<gene>
    <name evidence="1" type="ORF">RCG21_18935</name>
</gene>
<sequence length="45" mass="5347">MKKENPNTENESITNQAVDLTQYVETLKEKNTIEDYSRGWEDDRL</sequence>
<evidence type="ECO:0000313" key="1">
    <source>
        <dbReference type="EMBL" id="MDQ6598404.1"/>
    </source>
</evidence>
<dbReference type="AlphaFoldDB" id="A0AA90QYA4"/>
<comment type="caution">
    <text evidence="1">The sequence shown here is derived from an EMBL/GenBank/DDBJ whole genome shotgun (WGS) entry which is preliminary data.</text>
</comment>